<keyword evidence="1" id="KW-0472">Membrane</keyword>
<dbReference type="AlphaFoldDB" id="A0A939FNT5"/>
<sequence length="144" mass="15240">MTTPSCTPLDDTTVNRPVPRDVKVQALLVPVMTVLGVVSAWAAQVLEDHRFDQSRPCKVVRASVPPTEYVAAWAGPALGIAAVVVCVLAAKSIRRQCAVGLWSTRSGLLAYISVWFNVLAIPFAVLTLLMAHTPGATWGGGDCG</sequence>
<name>A0A939FNT5_9ACTN</name>
<organism evidence="2 3">
    <name type="scientific">Streptomyces triculaminicus</name>
    <dbReference type="NCBI Taxonomy" id="2816232"/>
    <lineage>
        <taxon>Bacteria</taxon>
        <taxon>Bacillati</taxon>
        <taxon>Actinomycetota</taxon>
        <taxon>Actinomycetes</taxon>
        <taxon>Kitasatosporales</taxon>
        <taxon>Streptomycetaceae</taxon>
        <taxon>Streptomyces</taxon>
    </lineage>
</organism>
<comment type="caution">
    <text evidence="2">The sequence shown here is derived from an EMBL/GenBank/DDBJ whole genome shotgun (WGS) entry which is preliminary data.</text>
</comment>
<protein>
    <submittedName>
        <fullName evidence="2">Uncharacterized protein</fullName>
    </submittedName>
</protein>
<gene>
    <name evidence="2" type="ORF">J1792_17700</name>
</gene>
<keyword evidence="1" id="KW-0812">Transmembrane</keyword>
<dbReference type="RefSeq" id="WP_086574342.1">
    <property type="nucleotide sequence ID" value="NZ_JAFMOF010000002.1"/>
</dbReference>
<evidence type="ECO:0000256" key="1">
    <source>
        <dbReference type="SAM" id="Phobius"/>
    </source>
</evidence>
<reference evidence="2" key="1">
    <citation type="submission" date="2021-03" db="EMBL/GenBank/DDBJ databases">
        <title>Streptomyces strains.</title>
        <authorList>
            <person name="Lund M.B."/>
            <person name="Toerring T."/>
        </authorList>
    </citation>
    <scope>NUCLEOTIDE SEQUENCE</scope>
    <source>
        <strain evidence="2">JCM 4242</strain>
    </source>
</reference>
<dbReference type="Proteomes" id="UP000664781">
    <property type="component" value="Unassembled WGS sequence"/>
</dbReference>
<dbReference type="EMBL" id="JAFMOF010000002">
    <property type="protein sequence ID" value="MBO0654549.1"/>
    <property type="molecule type" value="Genomic_DNA"/>
</dbReference>
<evidence type="ECO:0000313" key="3">
    <source>
        <dbReference type="Proteomes" id="UP000664781"/>
    </source>
</evidence>
<feature type="transmembrane region" description="Helical" evidence="1">
    <location>
        <begin position="26"/>
        <end position="46"/>
    </location>
</feature>
<accession>A0A939FNT5</accession>
<evidence type="ECO:0000313" key="2">
    <source>
        <dbReference type="EMBL" id="MBO0654549.1"/>
    </source>
</evidence>
<keyword evidence="1" id="KW-1133">Transmembrane helix</keyword>
<feature type="transmembrane region" description="Helical" evidence="1">
    <location>
        <begin position="70"/>
        <end position="88"/>
    </location>
</feature>
<proteinExistence type="predicted"/>
<feature type="transmembrane region" description="Helical" evidence="1">
    <location>
        <begin position="108"/>
        <end position="131"/>
    </location>
</feature>
<keyword evidence="3" id="KW-1185">Reference proteome</keyword>